<comment type="caution">
    <text evidence="2">The sequence shown here is derived from an EMBL/GenBank/DDBJ whole genome shotgun (WGS) entry which is preliminary data.</text>
</comment>
<dbReference type="Pfam" id="PF00583">
    <property type="entry name" value="Acetyltransf_1"/>
    <property type="match status" value="1"/>
</dbReference>
<feature type="domain" description="N-acetyltransferase" evidence="1">
    <location>
        <begin position="2"/>
        <end position="145"/>
    </location>
</feature>
<keyword evidence="3" id="KW-1185">Reference proteome</keyword>
<gene>
    <name evidence="2" type="ORF">INF20_02750</name>
</gene>
<dbReference type="InterPro" id="IPR000182">
    <property type="entry name" value="GNAT_dom"/>
</dbReference>
<dbReference type="RefSeq" id="WP_226384867.1">
    <property type="nucleotide sequence ID" value="NZ_JADCKA010000003.1"/>
</dbReference>
<dbReference type="Gene3D" id="3.40.630.30">
    <property type="match status" value="1"/>
</dbReference>
<dbReference type="EMBL" id="JADCKA010000003">
    <property type="protein sequence ID" value="MBE5035197.1"/>
    <property type="molecule type" value="Genomic_DNA"/>
</dbReference>
<organism evidence="2 3">
    <name type="scientific">Gallibacter intestinalis</name>
    <dbReference type="NCBI Taxonomy" id="2779356"/>
    <lineage>
        <taxon>Bacteria</taxon>
        <taxon>Bacillati</taxon>
        <taxon>Bacillota</taxon>
        <taxon>Clostridia</taxon>
        <taxon>Eubacteriales</taxon>
        <taxon>Eubacteriaceae</taxon>
        <taxon>Gallibacter</taxon>
    </lineage>
</organism>
<name>A0ABR9QWE2_9FIRM</name>
<proteinExistence type="predicted"/>
<accession>A0ABR9QWE2</accession>
<protein>
    <submittedName>
        <fullName evidence="2">GNAT family N-acetyltransferase</fullName>
    </submittedName>
</protein>
<evidence type="ECO:0000313" key="3">
    <source>
        <dbReference type="Proteomes" id="UP001516588"/>
    </source>
</evidence>
<sequence>MMDIKIELTEDMDRLNAFFEENDLEVTDEEPVETSVIKAWKAEYPDGKLAGGICLAYREGEYIIDGIAVDSGCRGERLGEKLLSLAVEEVRKRDGKKIYLVARAPGFFMTQGFKIISGEDAPLFYECATCPQYKVDCFPEIMSLEV</sequence>
<dbReference type="SUPFAM" id="SSF55729">
    <property type="entry name" value="Acyl-CoA N-acyltransferases (Nat)"/>
    <property type="match status" value="1"/>
</dbReference>
<dbReference type="InterPro" id="IPR016181">
    <property type="entry name" value="Acyl_CoA_acyltransferase"/>
</dbReference>
<reference evidence="2 3" key="1">
    <citation type="submission" date="2020-10" db="EMBL/GenBank/DDBJ databases">
        <title>ChiBAC.</title>
        <authorList>
            <person name="Zenner C."/>
            <person name="Hitch T.C.A."/>
            <person name="Clavel T."/>
        </authorList>
    </citation>
    <scope>NUCLEOTIDE SEQUENCE [LARGE SCALE GENOMIC DNA]</scope>
    <source>
        <strain evidence="2 3">DSM 108706</strain>
    </source>
</reference>
<dbReference type="PROSITE" id="PS51186">
    <property type="entry name" value="GNAT"/>
    <property type="match status" value="1"/>
</dbReference>
<dbReference type="CDD" id="cd04301">
    <property type="entry name" value="NAT_SF"/>
    <property type="match status" value="1"/>
</dbReference>
<evidence type="ECO:0000259" key="1">
    <source>
        <dbReference type="PROSITE" id="PS51186"/>
    </source>
</evidence>
<dbReference type="Proteomes" id="UP001516588">
    <property type="component" value="Unassembled WGS sequence"/>
</dbReference>
<evidence type="ECO:0000313" key="2">
    <source>
        <dbReference type="EMBL" id="MBE5035197.1"/>
    </source>
</evidence>